<dbReference type="Gene3D" id="3.40.50.300">
    <property type="entry name" value="P-loop containing nucleotide triphosphate hydrolases"/>
    <property type="match status" value="1"/>
</dbReference>
<reference evidence="4" key="2">
    <citation type="submission" date="2023-05" db="EMBL/GenBank/DDBJ databases">
        <authorList>
            <consortium name="Lawrence Berkeley National Laboratory"/>
            <person name="Steindorff A."/>
            <person name="Hensen N."/>
            <person name="Bonometti L."/>
            <person name="Westerberg I."/>
            <person name="Brannstrom I.O."/>
            <person name="Guillou S."/>
            <person name="Cros-Aarteil S."/>
            <person name="Calhoun S."/>
            <person name="Haridas S."/>
            <person name="Kuo A."/>
            <person name="Mondo S."/>
            <person name="Pangilinan J."/>
            <person name="Riley R."/>
            <person name="Labutti K."/>
            <person name="Andreopoulos B."/>
            <person name="Lipzen A."/>
            <person name="Chen C."/>
            <person name="Yanf M."/>
            <person name="Daum C."/>
            <person name="Ng V."/>
            <person name="Clum A."/>
            <person name="Ohm R."/>
            <person name="Martin F."/>
            <person name="Silar P."/>
            <person name="Natvig D."/>
            <person name="Lalanne C."/>
            <person name="Gautier V."/>
            <person name="Ament-Velasquez S.L."/>
            <person name="Kruys A."/>
            <person name="Hutchinson M.I."/>
            <person name="Powell A.J."/>
            <person name="Barry K."/>
            <person name="Miller A.N."/>
            <person name="Grigoriev I.V."/>
            <person name="Debuchy R."/>
            <person name="Gladieux P."/>
            <person name="Thoren M.H."/>
            <person name="Johannesson H."/>
        </authorList>
    </citation>
    <scope>NUCLEOTIDE SEQUENCE</scope>
    <source>
        <strain evidence="4">CBS 315.58</strain>
    </source>
</reference>
<dbReference type="PANTHER" id="PTHR10039:SF16">
    <property type="entry name" value="GPI INOSITOL-DEACYLASE"/>
    <property type="match status" value="1"/>
</dbReference>
<dbReference type="SUPFAM" id="SSF52540">
    <property type="entry name" value="P-loop containing nucleoside triphosphate hydrolases"/>
    <property type="match status" value="1"/>
</dbReference>
<dbReference type="Pfam" id="PF24883">
    <property type="entry name" value="NPHP3_N"/>
    <property type="match status" value="1"/>
</dbReference>
<comment type="caution">
    <text evidence="4">The sequence shown here is derived from an EMBL/GenBank/DDBJ whole genome shotgun (WGS) entry which is preliminary data.</text>
</comment>
<dbReference type="SMART" id="SM00248">
    <property type="entry name" value="ANK"/>
    <property type="match status" value="10"/>
</dbReference>
<dbReference type="PROSITE" id="PS50297">
    <property type="entry name" value="ANK_REP_REGION"/>
    <property type="match status" value="2"/>
</dbReference>
<dbReference type="Pfam" id="PF12796">
    <property type="entry name" value="Ank_2"/>
    <property type="match status" value="2"/>
</dbReference>
<dbReference type="SUPFAM" id="SSF48403">
    <property type="entry name" value="Ankyrin repeat"/>
    <property type="match status" value="1"/>
</dbReference>
<feature type="non-terminal residue" evidence="4">
    <location>
        <position position="967"/>
    </location>
</feature>
<evidence type="ECO:0000259" key="3">
    <source>
        <dbReference type="Pfam" id="PF24883"/>
    </source>
</evidence>
<feature type="domain" description="Nephrocystin 3-like N-terminal" evidence="3">
    <location>
        <begin position="94"/>
        <end position="279"/>
    </location>
</feature>
<organism evidence="4 5">
    <name type="scientific">Triangularia verruculosa</name>
    <dbReference type="NCBI Taxonomy" id="2587418"/>
    <lineage>
        <taxon>Eukaryota</taxon>
        <taxon>Fungi</taxon>
        <taxon>Dikarya</taxon>
        <taxon>Ascomycota</taxon>
        <taxon>Pezizomycotina</taxon>
        <taxon>Sordariomycetes</taxon>
        <taxon>Sordariomycetidae</taxon>
        <taxon>Sordariales</taxon>
        <taxon>Podosporaceae</taxon>
        <taxon>Triangularia</taxon>
    </lineage>
</organism>
<dbReference type="EMBL" id="MU863941">
    <property type="protein sequence ID" value="KAK4198784.1"/>
    <property type="molecule type" value="Genomic_DNA"/>
</dbReference>
<feature type="repeat" description="ANK" evidence="2">
    <location>
        <begin position="876"/>
        <end position="908"/>
    </location>
</feature>
<dbReference type="AlphaFoldDB" id="A0AAN6XDY3"/>
<dbReference type="PANTHER" id="PTHR10039">
    <property type="entry name" value="AMELOGENIN"/>
    <property type="match status" value="1"/>
</dbReference>
<evidence type="ECO:0000256" key="1">
    <source>
        <dbReference type="ARBA" id="ARBA00022737"/>
    </source>
</evidence>
<name>A0AAN6XDY3_9PEZI</name>
<sequence length="967" mass="107901">MELLDKLQKRLQRLCDKSSVKSRLISVVQSKSFDDEMKAIRTFREALASILHVESLNTLMINKQRDDQKWIFDWLSSPNITRNHDIARGKRHQGTGSWFINSAEFQAWKTPHTPFTDGSAHQWSMIWLHGIPGCGKTILASTIIQTMSEYCAAHQERGLAYFYFSFSAQDGSSSTEAMLQTLVWQLGARNQAAYDVLWKARDNARTMGLTPNADVLREVLCEMMQKFTETYVILDALDECTHVEGNNIKLLKTLHEVVLRTRAPNWPNSSTVRILMTSRKELDIEKYLLSIPIPDSGIIALRGGEVDPDIRDFIRTNLLTDKYFSRLQPHPHDTPQKKEEKKELRLLIENKMMEKANGMFRWADCQLISLRTCSSSRDIKQALEALPRDLDSTYQRVLANTLPGKEQAVLTLLRWLSFPGRYLTVQEVAEAMVIDVDTDQVDGTARYFDSHEIIDLCPGLIDTIVTTEKNNDNMGKATEIEVIRLAHYSVKEYLMSGRGVERYYIDEQITSTYLARACLTYLRYLELETESWRTERVPPLADYVAQYWPTYARIGDHGGHEKEPTVAQGTLTRQIHRLFTTPRALAMWTGLFDPDIRKPRPESSATDTFPSPLYYASLCGLMRYARYLLDHCGAEDDVSKDSGQFGSPLRAAARYGFARVVSMLLDAGADITKISGEVTETTMKLAVSAGHKEVIQLLVNKQLAIGRAESYLDEVHSAVGEGYLDITKLLLDSSNTDINAHVGFTGRLLQRAASTGQHEIVCLLLLYGANVDTEDGWYGTALRSAALEGHETVVRVLLDKEANMYLRGNSPGTPLAVAIDFQRRGVARMILEHGHDVNHNEGAYGTVLQSAASDGDREAVELLLQWKADVNIEGGIFHTALQAAAHAGDAQIVKTLLDRGALPNTSPGVYGTALNAAVSIQNYDIVELLINAGADVNASGGARKCPLEIAQAGGSRQIEQLLRNAGA</sequence>
<evidence type="ECO:0000313" key="4">
    <source>
        <dbReference type="EMBL" id="KAK4198784.1"/>
    </source>
</evidence>
<feature type="repeat" description="ANK" evidence="2">
    <location>
        <begin position="644"/>
        <end position="676"/>
    </location>
</feature>
<dbReference type="InterPro" id="IPR056884">
    <property type="entry name" value="NPHP3-like_N"/>
</dbReference>
<keyword evidence="1" id="KW-0677">Repeat</keyword>
<protein>
    <submittedName>
        <fullName evidence="4">Ankyrin repeat-containing domain protein</fullName>
    </submittedName>
</protein>
<evidence type="ECO:0000256" key="2">
    <source>
        <dbReference type="PROSITE-ProRule" id="PRU00023"/>
    </source>
</evidence>
<keyword evidence="5" id="KW-1185">Reference proteome</keyword>
<keyword evidence="2" id="KW-0040">ANK repeat</keyword>
<reference evidence="4" key="1">
    <citation type="journal article" date="2023" name="Mol. Phylogenet. Evol.">
        <title>Genome-scale phylogeny and comparative genomics of the fungal order Sordariales.</title>
        <authorList>
            <person name="Hensen N."/>
            <person name="Bonometti L."/>
            <person name="Westerberg I."/>
            <person name="Brannstrom I.O."/>
            <person name="Guillou S."/>
            <person name="Cros-Aarteil S."/>
            <person name="Calhoun S."/>
            <person name="Haridas S."/>
            <person name="Kuo A."/>
            <person name="Mondo S."/>
            <person name="Pangilinan J."/>
            <person name="Riley R."/>
            <person name="LaButti K."/>
            <person name="Andreopoulos B."/>
            <person name="Lipzen A."/>
            <person name="Chen C."/>
            <person name="Yan M."/>
            <person name="Daum C."/>
            <person name="Ng V."/>
            <person name="Clum A."/>
            <person name="Steindorff A."/>
            <person name="Ohm R.A."/>
            <person name="Martin F."/>
            <person name="Silar P."/>
            <person name="Natvig D.O."/>
            <person name="Lalanne C."/>
            <person name="Gautier V."/>
            <person name="Ament-Velasquez S.L."/>
            <person name="Kruys A."/>
            <person name="Hutchinson M.I."/>
            <person name="Powell A.J."/>
            <person name="Barry K."/>
            <person name="Miller A.N."/>
            <person name="Grigoriev I.V."/>
            <person name="Debuchy R."/>
            <person name="Gladieux P."/>
            <person name="Hiltunen Thoren M."/>
            <person name="Johannesson H."/>
        </authorList>
    </citation>
    <scope>NUCLEOTIDE SEQUENCE</scope>
    <source>
        <strain evidence="4">CBS 315.58</strain>
    </source>
</reference>
<evidence type="ECO:0000313" key="5">
    <source>
        <dbReference type="Proteomes" id="UP001303160"/>
    </source>
</evidence>
<gene>
    <name evidence="4" type="ORF">QBC40DRAFT_330488</name>
</gene>
<proteinExistence type="predicted"/>
<dbReference type="InterPro" id="IPR027417">
    <property type="entry name" value="P-loop_NTPase"/>
</dbReference>
<dbReference type="Proteomes" id="UP001303160">
    <property type="component" value="Unassembled WGS sequence"/>
</dbReference>
<dbReference type="Gene3D" id="1.25.40.20">
    <property type="entry name" value="Ankyrin repeat-containing domain"/>
    <property type="match status" value="3"/>
</dbReference>
<accession>A0AAN6XDY3</accession>
<feature type="repeat" description="ANK" evidence="2">
    <location>
        <begin position="749"/>
        <end position="776"/>
    </location>
</feature>
<dbReference type="PROSITE" id="PS50088">
    <property type="entry name" value="ANK_REPEAT"/>
    <property type="match status" value="4"/>
</dbReference>
<dbReference type="InterPro" id="IPR036770">
    <property type="entry name" value="Ankyrin_rpt-contain_sf"/>
</dbReference>
<dbReference type="InterPro" id="IPR002110">
    <property type="entry name" value="Ankyrin_rpt"/>
</dbReference>
<feature type="repeat" description="ANK" evidence="2">
    <location>
        <begin position="912"/>
        <end position="941"/>
    </location>
</feature>